<dbReference type="InterPro" id="IPR052807">
    <property type="entry name" value="Mito_transl_resp_regulator"/>
</dbReference>
<evidence type="ECO:0000256" key="1">
    <source>
        <dbReference type="SAM" id="MobiDB-lite"/>
    </source>
</evidence>
<proteinExistence type="predicted"/>
<dbReference type="PANTHER" id="PTHR46406:SF1">
    <property type="entry name" value="NITRIC OXIDE-ASSOCIATED PROTEIN 1"/>
    <property type="match status" value="1"/>
</dbReference>
<accession>A0A8C6T8M9</accession>
<reference evidence="3" key="2">
    <citation type="submission" date="2025-09" db="UniProtKB">
        <authorList>
            <consortium name="Ensembl"/>
        </authorList>
    </citation>
    <scope>IDENTIFICATION</scope>
</reference>
<feature type="compositionally biased region" description="Basic and acidic residues" evidence="1">
    <location>
        <begin position="1"/>
        <end position="12"/>
    </location>
</feature>
<feature type="compositionally biased region" description="Basic and acidic residues" evidence="1">
    <location>
        <begin position="299"/>
        <end position="311"/>
    </location>
</feature>
<feature type="domain" description="G" evidence="2">
    <location>
        <begin position="217"/>
        <end position="266"/>
    </location>
</feature>
<keyword evidence="4" id="KW-1185">Reference proteome</keyword>
<dbReference type="Proteomes" id="UP000694523">
    <property type="component" value="Unplaced"/>
</dbReference>
<dbReference type="Pfam" id="PF01926">
    <property type="entry name" value="MMR_HSR1"/>
    <property type="match status" value="1"/>
</dbReference>
<dbReference type="Ensembl" id="ENSNMLT00000020354.1">
    <property type="protein sequence ID" value="ENSNMLP00000018108.1"/>
    <property type="gene ID" value="ENSNMLG00000011934.1"/>
</dbReference>
<dbReference type="AlphaFoldDB" id="A0A8C6T8M9"/>
<feature type="region of interest" description="Disordered" evidence="1">
    <location>
        <begin position="1"/>
        <end position="56"/>
    </location>
</feature>
<dbReference type="GO" id="GO:0005525">
    <property type="term" value="F:GTP binding"/>
    <property type="evidence" value="ECO:0007669"/>
    <property type="project" value="InterPro"/>
</dbReference>
<evidence type="ECO:0000259" key="2">
    <source>
        <dbReference type="Pfam" id="PF01926"/>
    </source>
</evidence>
<feature type="compositionally biased region" description="Polar residues" evidence="1">
    <location>
        <begin position="36"/>
        <end position="56"/>
    </location>
</feature>
<feature type="region of interest" description="Disordered" evidence="1">
    <location>
        <begin position="516"/>
        <end position="541"/>
    </location>
</feature>
<dbReference type="PANTHER" id="PTHR46406">
    <property type="entry name" value="NITRIC OXIDE-ASSOCIATED PROTEIN 1"/>
    <property type="match status" value="1"/>
</dbReference>
<reference evidence="3" key="1">
    <citation type="submission" date="2025-08" db="UniProtKB">
        <authorList>
            <consortium name="Ensembl"/>
        </authorList>
    </citation>
    <scope>IDENTIFICATION</scope>
</reference>
<dbReference type="InterPro" id="IPR027417">
    <property type="entry name" value="P-loop_NTPase"/>
</dbReference>
<feature type="region of interest" description="Disordered" evidence="1">
    <location>
        <begin position="284"/>
        <end position="315"/>
    </location>
</feature>
<sequence>ERTTKTRRRGLERQLQALKTLVQEPDQDQDQDQDQESVPSLSRTRPGQNQNRLVSSRPCSGCGALLQAMDPVIPGFMPRHHLQTLLNPDQDRALEQTLCQRCHVLTHQRHLLEVQLDQDFDFVQISSRLRSSRALVLLVVDLLDLPSSIVPDLQDLIGTNKQVVVVGTKLDLLPVLTPSDLSSVKRRLCDSVGAMTRLQPLHVGVVSAKTGFGTQGDVVLLGSTNAGKSTLFNALLESDYNRLSGSNQRATESPWPGTTLNLLKFPILNPTPARLQRRLQRLREEQRLKEEDQTTESAVPERDRRGKDHGRPAYVSGESELFHSSFQTSTLTTRVEQKVQEELPPHELKDAHWFYDTPGIIRDNDMLALLTEQEVRAVVPVQALVPRTFVLKPGSALFIGKSPGSTSSGPRSVWFSVLVSALLPLHVSAVERAESVYEKHAGGRLLGVKLLTRYRHATDTPLTRRSQSEAAADINISSTGWVAVTPPLGDVIQLRVAPALLPRVVMLRGARIRKSSAYKPRKPPATPLSLSSQSRGGKTRK</sequence>
<name>A0A8C6T8M9_9GOBI</name>
<evidence type="ECO:0000313" key="3">
    <source>
        <dbReference type="Ensembl" id="ENSNMLP00000018108.1"/>
    </source>
</evidence>
<dbReference type="InterPro" id="IPR006073">
    <property type="entry name" value="GTP-bd"/>
</dbReference>
<organism evidence="3 4">
    <name type="scientific">Neogobius melanostomus</name>
    <name type="common">round goby</name>
    <dbReference type="NCBI Taxonomy" id="47308"/>
    <lineage>
        <taxon>Eukaryota</taxon>
        <taxon>Metazoa</taxon>
        <taxon>Chordata</taxon>
        <taxon>Craniata</taxon>
        <taxon>Vertebrata</taxon>
        <taxon>Euteleostomi</taxon>
        <taxon>Actinopterygii</taxon>
        <taxon>Neopterygii</taxon>
        <taxon>Teleostei</taxon>
        <taxon>Neoteleostei</taxon>
        <taxon>Acanthomorphata</taxon>
        <taxon>Gobiaria</taxon>
        <taxon>Gobiiformes</taxon>
        <taxon>Gobioidei</taxon>
        <taxon>Gobiidae</taxon>
        <taxon>Benthophilinae</taxon>
        <taxon>Neogobiini</taxon>
        <taxon>Neogobius</taxon>
    </lineage>
</organism>
<dbReference type="SUPFAM" id="SSF52540">
    <property type="entry name" value="P-loop containing nucleoside triphosphate hydrolases"/>
    <property type="match status" value="1"/>
</dbReference>
<evidence type="ECO:0000313" key="4">
    <source>
        <dbReference type="Proteomes" id="UP000694523"/>
    </source>
</evidence>
<feature type="compositionally biased region" description="Acidic residues" evidence="1">
    <location>
        <begin position="25"/>
        <end position="35"/>
    </location>
</feature>
<dbReference type="Gene3D" id="3.40.50.300">
    <property type="entry name" value="P-loop containing nucleotide triphosphate hydrolases"/>
    <property type="match status" value="1"/>
</dbReference>
<feature type="compositionally biased region" description="Polar residues" evidence="1">
    <location>
        <begin position="528"/>
        <end position="541"/>
    </location>
</feature>
<protein>
    <recommendedName>
        <fullName evidence="2">G domain-containing protein</fullName>
    </recommendedName>
</protein>